<dbReference type="EMBL" id="BMXR01000012">
    <property type="protein sequence ID" value="GGX68487.1"/>
    <property type="molecule type" value="Genomic_DNA"/>
</dbReference>
<reference evidence="3" key="2">
    <citation type="submission" date="2020-09" db="EMBL/GenBank/DDBJ databases">
        <authorList>
            <person name="Sun Q."/>
            <person name="Kim S."/>
        </authorList>
    </citation>
    <scope>NUCLEOTIDE SEQUENCE</scope>
    <source>
        <strain evidence="3">KCTC 22169</strain>
    </source>
</reference>
<dbReference type="PROSITE" id="PS51257">
    <property type="entry name" value="PROKAR_LIPOPROTEIN"/>
    <property type="match status" value="1"/>
</dbReference>
<keyword evidence="4" id="KW-1185">Reference proteome</keyword>
<keyword evidence="2" id="KW-0732">Signal</keyword>
<reference evidence="3" key="1">
    <citation type="journal article" date="2014" name="Int. J. Syst. Evol. Microbiol.">
        <title>Complete genome sequence of Corynebacterium casei LMG S-19264T (=DSM 44701T), isolated from a smear-ripened cheese.</title>
        <authorList>
            <consortium name="US DOE Joint Genome Institute (JGI-PGF)"/>
            <person name="Walter F."/>
            <person name="Albersmeier A."/>
            <person name="Kalinowski J."/>
            <person name="Ruckert C."/>
        </authorList>
    </citation>
    <scope>NUCLEOTIDE SEQUENCE</scope>
    <source>
        <strain evidence="3">KCTC 22169</strain>
    </source>
</reference>
<dbReference type="AlphaFoldDB" id="A0A918KNJ4"/>
<feature type="compositionally biased region" description="Polar residues" evidence="1">
    <location>
        <begin position="40"/>
        <end position="51"/>
    </location>
</feature>
<feature type="chain" id="PRO_5036974473" description="Carboxypeptidase regulatory-like domain-containing protein" evidence="2">
    <location>
        <begin position="22"/>
        <end position="685"/>
    </location>
</feature>
<evidence type="ECO:0000313" key="3">
    <source>
        <dbReference type="EMBL" id="GGX68487.1"/>
    </source>
</evidence>
<protein>
    <recommendedName>
        <fullName evidence="5">Carboxypeptidase regulatory-like domain-containing protein</fullName>
    </recommendedName>
</protein>
<evidence type="ECO:0000313" key="4">
    <source>
        <dbReference type="Proteomes" id="UP000626148"/>
    </source>
</evidence>
<evidence type="ECO:0008006" key="5">
    <source>
        <dbReference type="Google" id="ProtNLM"/>
    </source>
</evidence>
<dbReference type="Proteomes" id="UP000626148">
    <property type="component" value="Unassembled WGS sequence"/>
</dbReference>
<comment type="caution">
    <text evidence="3">The sequence shown here is derived from an EMBL/GenBank/DDBJ whole genome shotgun (WGS) entry which is preliminary data.</text>
</comment>
<proteinExistence type="predicted"/>
<feature type="region of interest" description="Disordered" evidence="1">
    <location>
        <begin position="26"/>
        <end position="56"/>
    </location>
</feature>
<name>A0A918KNJ4_9GAMM</name>
<evidence type="ECO:0000256" key="2">
    <source>
        <dbReference type="SAM" id="SignalP"/>
    </source>
</evidence>
<sequence>MKPWLLPCVLTLLTALLTACAGGGSDDNDGDDSGSATSSQQRLSGSVSQEGGASDEDPISVKILSYDGDDTLIDSETTVASYLSQSDSWIYESEIDMDKAGGYLVVSMDKDGYAGFNRKVEFDAPRDIQVLGRIVEAAEAQVTVESSGYVLRSGRTRNSFTFALVEDGRGQRSLVGGASNLLAARAANATDVLVIDIPASSVPQDTTELQGRMASFDPNDAEESESFPGEYADSDGNELLSVAFQFNEITTQDGESLGKAVQQARANGLMSRAETEPTIISRYIPEGSCSAMENLGDSDDTKSGFQIPVYTYNPNSGLWDLLGTGTVYEDGGTPVPSDREIFDCGSVTYYLEIEVSNEDFNRKWWNLDYPLTFEQPVQLCAKVRIEDQDGAPLSGTSIFLKDDDGRSFSDTYGYTNDSGEVTLNTTLIDGSDDRSAQIRYWGFNSAAYVSSAVTLSEDCATRQTVTVERRDKCLIRGQVNDETGPLKDVLVYAYGYGDQDWHYGYGQTNASGEFSLNAVCNMDYTVYAYGSQTYYQSFKSANVDASLGEDEQSDNGEVVQLDTITIENQGPIAYAWFYWSSNIGDTTVGDDGETYYSLDSGTVDVWGYAWDYEGDWPVSMTLQLIDEDGTVRDSVTQELTEEDYFADEDGLLTLDVPGNGYYRLGGTATDSKGNSSDINSYGAID</sequence>
<feature type="signal peptide" evidence="2">
    <location>
        <begin position="1"/>
        <end position="21"/>
    </location>
</feature>
<accession>A0A918KNJ4</accession>
<organism evidence="3 4">
    <name type="scientific">Saccharospirillum salsuginis</name>
    <dbReference type="NCBI Taxonomy" id="418750"/>
    <lineage>
        <taxon>Bacteria</taxon>
        <taxon>Pseudomonadati</taxon>
        <taxon>Pseudomonadota</taxon>
        <taxon>Gammaproteobacteria</taxon>
        <taxon>Oceanospirillales</taxon>
        <taxon>Saccharospirillaceae</taxon>
        <taxon>Saccharospirillum</taxon>
    </lineage>
</organism>
<evidence type="ECO:0000256" key="1">
    <source>
        <dbReference type="SAM" id="MobiDB-lite"/>
    </source>
</evidence>
<dbReference type="RefSeq" id="WP_189612069.1">
    <property type="nucleotide sequence ID" value="NZ_BMXR01000012.1"/>
</dbReference>
<gene>
    <name evidence="3" type="ORF">GCM10007392_40070</name>
</gene>